<evidence type="ECO:0000256" key="4">
    <source>
        <dbReference type="ARBA" id="ARBA00022723"/>
    </source>
</evidence>
<keyword evidence="6" id="KW-0456">Lyase</keyword>
<proteinExistence type="inferred from homology"/>
<dbReference type="SMART" id="SM01057">
    <property type="entry name" value="Carb_anhydrase"/>
    <property type="match status" value="1"/>
</dbReference>
<dbReference type="PANTHER" id="PTHR18952">
    <property type="entry name" value="CARBONIC ANHYDRASE"/>
    <property type="match status" value="1"/>
</dbReference>
<reference evidence="9 10" key="1">
    <citation type="submission" date="2022-05" db="EMBL/GenBank/DDBJ databases">
        <authorList>
            <consortium name="Genoscope - CEA"/>
            <person name="William W."/>
        </authorList>
    </citation>
    <scope>NUCLEOTIDE SEQUENCE [LARGE SCALE GENOMIC DNA]</scope>
</reference>
<dbReference type="SUPFAM" id="SSF51069">
    <property type="entry name" value="Carbonic anhydrase"/>
    <property type="match status" value="1"/>
</dbReference>
<dbReference type="Pfam" id="PF00194">
    <property type="entry name" value="Carb_anhydrase"/>
    <property type="match status" value="1"/>
</dbReference>
<gene>
    <name evidence="9" type="ORF">PLOB_00010511</name>
</gene>
<evidence type="ECO:0000256" key="3">
    <source>
        <dbReference type="ARBA" id="ARBA00012925"/>
    </source>
</evidence>
<evidence type="ECO:0000313" key="10">
    <source>
        <dbReference type="Proteomes" id="UP001159405"/>
    </source>
</evidence>
<keyword evidence="5" id="KW-0862">Zinc</keyword>
<feature type="domain" description="Alpha-carbonic anhydrase" evidence="8">
    <location>
        <begin position="1"/>
        <end position="145"/>
    </location>
</feature>
<dbReference type="InterPro" id="IPR023561">
    <property type="entry name" value="Carbonic_anhydrase_a-class"/>
</dbReference>
<evidence type="ECO:0000256" key="2">
    <source>
        <dbReference type="ARBA" id="ARBA00010718"/>
    </source>
</evidence>
<dbReference type="InterPro" id="IPR036398">
    <property type="entry name" value="CA_dom_sf"/>
</dbReference>
<organism evidence="9 10">
    <name type="scientific">Porites lobata</name>
    <dbReference type="NCBI Taxonomy" id="104759"/>
    <lineage>
        <taxon>Eukaryota</taxon>
        <taxon>Metazoa</taxon>
        <taxon>Cnidaria</taxon>
        <taxon>Anthozoa</taxon>
        <taxon>Hexacorallia</taxon>
        <taxon>Scleractinia</taxon>
        <taxon>Fungiina</taxon>
        <taxon>Poritidae</taxon>
        <taxon>Porites</taxon>
    </lineage>
</organism>
<dbReference type="EMBL" id="CALNXK010000154">
    <property type="protein sequence ID" value="CAH3170119.1"/>
    <property type="molecule type" value="Genomic_DNA"/>
</dbReference>
<name>A0ABN8QUA4_9CNID</name>
<evidence type="ECO:0000256" key="6">
    <source>
        <dbReference type="ARBA" id="ARBA00023239"/>
    </source>
</evidence>
<evidence type="ECO:0000256" key="5">
    <source>
        <dbReference type="ARBA" id="ARBA00022833"/>
    </source>
</evidence>
<dbReference type="Proteomes" id="UP001159405">
    <property type="component" value="Unassembled WGS sequence"/>
</dbReference>
<dbReference type="Gene3D" id="3.10.200.10">
    <property type="entry name" value="Alpha carbonic anhydrase"/>
    <property type="match status" value="1"/>
</dbReference>
<protein>
    <recommendedName>
        <fullName evidence="3">carbonic anhydrase</fullName>
        <ecNumber evidence="3">4.2.1.1</ecNumber>
    </recommendedName>
</protein>
<accession>A0ABN8QUA4</accession>
<evidence type="ECO:0000259" key="8">
    <source>
        <dbReference type="PROSITE" id="PS51144"/>
    </source>
</evidence>
<comment type="similarity">
    <text evidence="2">Belongs to the alpha-carbonic anhydrase family.</text>
</comment>
<dbReference type="PANTHER" id="PTHR18952:SF141">
    <property type="entry name" value="CARBONIC ANHYDRASE"/>
    <property type="match status" value="1"/>
</dbReference>
<comment type="catalytic activity">
    <reaction evidence="7">
        <text>hydrogencarbonate + H(+) = CO2 + H2O</text>
        <dbReference type="Rhea" id="RHEA:10748"/>
        <dbReference type="ChEBI" id="CHEBI:15377"/>
        <dbReference type="ChEBI" id="CHEBI:15378"/>
        <dbReference type="ChEBI" id="CHEBI:16526"/>
        <dbReference type="ChEBI" id="CHEBI:17544"/>
        <dbReference type="EC" id="4.2.1.1"/>
    </reaction>
</comment>
<evidence type="ECO:0000256" key="1">
    <source>
        <dbReference type="ARBA" id="ARBA00001947"/>
    </source>
</evidence>
<keyword evidence="10" id="KW-1185">Reference proteome</keyword>
<dbReference type="PROSITE" id="PS51144">
    <property type="entry name" value="ALPHA_CA_2"/>
    <property type="match status" value="1"/>
</dbReference>
<evidence type="ECO:0000313" key="9">
    <source>
        <dbReference type="EMBL" id="CAH3170119.1"/>
    </source>
</evidence>
<dbReference type="InterPro" id="IPR001148">
    <property type="entry name" value="CA_dom"/>
</dbReference>
<dbReference type="EC" id="4.2.1.1" evidence="3"/>
<keyword evidence="4" id="KW-0479">Metal-binding</keyword>
<comment type="cofactor">
    <cofactor evidence="1">
        <name>Zn(2+)</name>
        <dbReference type="ChEBI" id="CHEBI:29105"/>
    </cofactor>
</comment>
<evidence type="ECO:0000256" key="7">
    <source>
        <dbReference type="ARBA" id="ARBA00048348"/>
    </source>
</evidence>
<sequence>MDLIPQHCSNGNGNGNGSGNGNGNGIGYGNGNGNGYGSGNGNGHGNSNGNGNSNGYGNGNGNGGMAMDPKSLTLKCYYSYEGSLTTPPCFETVHWIVVKDYLLASTSQLNKFRKRKGEHGRKPPLMSDNYRPIQPLNDRTVYSVTNND</sequence>
<comment type="caution">
    <text evidence="9">The sequence shown here is derived from an EMBL/GenBank/DDBJ whole genome shotgun (WGS) entry which is preliminary data.</text>
</comment>